<gene>
    <name evidence="2" type="ORF">GQ26_0082270</name>
</gene>
<dbReference type="eggNOG" id="ENOG502S0SX">
    <property type="taxonomic scope" value="Eukaryota"/>
</dbReference>
<evidence type="ECO:0000256" key="1">
    <source>
        <dbReference type="ARBA" id="ARBA00023002"/>
    </source>
</evidence>
<dbReference type="PANTHER" id="PTHR47534">
    <property type="entry name" value="YALI0E05731P"/>
    <property type="match status" value="1"/>
</dbReference>
<dbReference type="HOGENOM" id="CLU_044999_0_1_1"/>
<dbReference type="PANTHER" id="PTHR47534:SF3">
    <property type="entry name" value="ALCOHOL DEHYDROGENASE-LIKE C-TERMINAL DOMAIN-CONTAINING PROTEIN"/>
    <property type="match status" value="1"/>
</dbReference>
<dbReference type="AlphaFoldDB" id="A0A093XXT5"/>
<accession>A0A093XXT5</accession>
<evidence type="ECO:0000313" key="2">
    <source>
        <dbReference type="EMBL" id="KFX50053.1"/>
    </source>
</evidence>
<dbReference type="Gene3D" id="3.40.50.720">
    <property type="entry name" value="NAD(P)-binding Rossmann-like Domain"/>
    <property type="match status" value="1"/>
</dbReference>
<protein>
    <submittedName>
        <fullName evidence="2">Putative oxidoreductase ENV9</fullName>
    </submittedName>
</protein>
<reference evidence="2" key="1">
    <citation type="journal article" date="2014" name="PLoS Genet.">
        <title>Signature Gene Expression Reveals Novel Clues to the Molecular Mechanisms of Dimorphic Transition in Penicillium marneffei.</title>
        <authorList>
            <person name="Yang E."/>
            <person name="Wang G."/>
            <person name="Cai J."/>
            <person name="Woo P.C."/>
            <person name="Lau S.K."/>
            <person name="Yuen K.-Y."/>
            <person name="Chow W.-N."/>
            <person name="Lin X."/>
        </authorList>
    </citation>
    <scope>NUCLEOTIDE SEQUENCE [LARGE SCALE GENOMIC DNA]</scope>
    <source>
        <strain evidence="2">PM1</strain>
    </source>
</reference>
<dbReference type="GO" id="GO:0016491">
    <property type="term" value="F:oxidoreductase activity"/>
    <property type="evidence" value="ECO:0007669"/>
    <property type="project" value="UniProtKB-KW"/>
</dbReference>
<dbReference type="InterPro" id="IPR002347">
    <property type="entry name" value="SDR_fam"/>
</dbReference>
<name>A0A093XXT5_TALMA</name>
<comment type="caution">
    <text evidence="2">The sequence shown here is derived from an EMBL/GenBank/DDBJ whole genome shotgun (WGS) entry which is preliminary data.</text>
</comment>
<dbReference type="Pfam" id="PF00106">
    <property type="entry name" value="adh_short"/>
    <property type="match status" value="1"/>
</dbReference>
<dbReference type="EMBL" id="JPOX01000008">
    <property type="protein sequence ID" value="KFX50053.1"/>
    <property type="molecule type" value="Genomic_DNA"/>
</dbReference>
<keyword evidence="1" id="KW-0560">Oxidoreductase</keyword>
<dbReference type="SUPFAM" id="SSF51735">
    <property type="entry name" value="NAD(P)-binding Rossmann-fold domains"/>
    <property type="match status" value="1"/>
</dbReference>
<proteinExistence type="predicted"/>
<organism evidence="2">
    <name type="scientific">Talaromyces marneffei PM1</name>
    <dbReference type="NCBI Taxonomy" id="1077442"/>
    <lineage>
        <taxon>Eukaryota</taxon>
        <taxon>Fungi</taxon>
        <taxon>Dikarya</taxon>
        <taxon>Ascomycota</taxon>
        <taxon>Pezizomycotina</taxon>
        <taxon>Eurotiomycetes</taxon>
        <taxon>Eurotiomycetidae</taxon>
        <taxon>Eurotiales</taxon>
        <taxon>Trichocomaceae</taxon>
        <taxon>Talaromyces</taxon>
        <taxon>Talaromyces sect. Talaromyces</taxon>
    </lineage>
</organism>
<sequence length="343" mass="37153">MVSLSTVNDSNARIATGLPTGMVAVFVGATSGIGEYTLKTFAQQTKEPTIYLVGRSDTAATRIVAECEEINPGGKYVFIKSDVSLLKNVDNVCEQILSKEESINLLFQTQGTMVLDKTSEGLPIAYVLPVTSRILFTINLLPALQKAKSLRRVVSVLAGGFEGYFDHTSWVEFPVKNLTKSRGHLASMVTMANNVMARQAPNVSFIHIFPGGVRTGFGKDAKGGMAMVRMMYNFFGFFFIKHLPPDECGARQLYCATSARFPPAAATAMDHGDDGGVSLSDHVTVARGTDGKPGSGSYTINFDAENVSLEVDKHLAQARADGMEEKLWEHVLQEIEQATGKAR</sequence>
<dbReference type="InterPro" id="IPR052228">
    <property type="entry name" value="Sec_Metab_Biosynth_Oxidored"/>
</dbReference>
<dbReference type="InterPro" id="IPR036291">
    <property type="entry name" value="NAD(P)-bd_dom_sf"/>
</dbReference>